<dbReference type="InterPro" id="IPR036397">
    <property type="entry name" value="RNaseH_sf"/>
</dbReference>
<dbReference type="Proteomes" id="UP000433876">
    <property type="component" value="Unassembled WGS sequence"/>
</dbReference>
<dbReference type="VEuPathDB" id="FungiDB:SMAC_07477"/>
<dbReference type="AlphaFoldDB" id="A0A8S8ZJD8"/>
<dbReference type="GO" id="GO:0015074">
    <property type="term" value="P:DNA integration"/>
    <property type="evidence" value="ECO:0007669"/>
    <property type="project" value="InterPro"/>
</dbReference>
<dbReference type="InterPro" id="IPR001584">
    <property type="entry name" value="Integrase_cat-core"/>
</dbReference>
<evidence type="ECO:0000259" key="3">
    <source>
        <dbReference type="PROSITE" id="PS50994"/>
    </source>
</evidence>
<reference evidence="4 5" key="1">
    <citation type="submission" date="2017-07" db="EMBL/GenBank/DDBJ databases">
        <title>Genome sequence of the Sordaria macrospora wild type strain R19027.</title>
        <authorList>
            <person name="Nowrousian M."/>
            <person name="Teichert I."/>
            <person name="Kueck U."/>
        </authorList>
    </citation>
    <scope>NUCLEOTIDE SEQUENCE [LARGE SCALE GENOMIC DNA]</scope>
    <source>
        <strain evidence="4 5">R19027</strain>
        <tissue evidence="4">Mycelium</tissue>
    </source>
</reference>
<dbReference type="SUPFAM" id="SSF53098">
    <property type="entry name" value="Ribonuclease H-like"/>
    <property type="match status" value="1"/>
</dbReference>
<protein>
    <recommendedName>
        <fullName evidence="3">Integrase catalytic domain-containing protein</fullName>
    </recommendedName>
</protein>
<dbReference type="PANTHER" id="PTHR37984">
    <property type="entry name" value="PROTEIN CBG26694"/>
    <property type="match status" value="1"/>
</dbReference>
<proteinExistence type="predicted"/>
<dbReference type="PANTHER" id="PTHR37984:SF15">
    <property type="entry name" value="INTEGRASE CATALYTIC DOMAIN-CONTAINING PROTEIN"/>
    <property type="match status" value="1"/>
</dbReference>
<dbReference type="InterPro" id="IPR041588">
    <property type="entry name" value="Integrase_H2C2"/>
</dbReference>
<dbReference type="FunFam" id="1.10.340.70:FF:000001">
    <property type="entry name" value="Retrovirus-related Pol polyprotein from transposon gypsy-like Protein"/>
    <property type="match status" value="1"/>
</dbReference>
<feature type="domain" description="Integrase catalytic" evidence="3">
    <location>
        <begin position="153"/>
        <end position="320"/>
    </location>
</feature>
<evidence type="ECO:0000256" key="2">
    <source>
        <dbReference type="SAM" id="MobiDB-lite"/>
    </source>
</evidence>
<keyword evidence="1" id="KW-0694">RNA-binding</keyword>
<dbReference type="Gene3D" id="1.10.340.70">
    <property type="match status" value="1"/>
</dbReference>
<dbReference type="Pfam" id="PF17921">
    <property type="entry name" value="Integrase_H2C2"/>
    <property type="match status" value="1"/>
</dbReference>
<name>A0A8S8ZJD8_SORMA</name>
<dbReference type="GO" id="GO:0005634">
    <property type="term" value="C:nucleus"/>
    <property type="evidence" value="ECO:0007669"/>
    <property type="project" value="UniProtKB-ARBA"/>
</dbReference>
<sequence>MLKPAEDGFLTFAGDKPADSPAESDGEEEIQITELELSQDLVDQILQANRSANSLSIYREKTKSDDSLFMFKDGLLTKDYKLVVPEDENLRTKLIEAAHCPVTSAHTGWNKTKQIVYKRYWWAGMAADVDRYINNCWTCKVFKAPRDKTPGLMHSIPLKEDCCAFKSLVIDFKSMAEDQHGYNMIMVIMDRFTKANWSIPCKDTVTARAAAVLYYRGPYRVFGLPDEVISDRGPQFVSQMMQEAVSLLNLKWKLATSGHSQTAGQVENLHQYIDQRLRPYINHNQDDWSEFIPALDAVQIILPHNSLDGLSPKEVIMGFPMLGVLDWEDRVEPKPPKMEINRQEAH</sequence>
<dbReference type="InterPro" id="IPR050951">
    <property type="entry name" value="Retrovirus_Pol_polyprotein"/>
</dbReference>
<gene>
    <name evidence="4" type="ORF">SMACR_07477</name>
</gene>
<dbReference type="GO" id="GO:0003723">
    <property type="term" value="F:RNA binding"/>
    <property type="evidence" value="ECO:0007669"/>
    <property type="project" value="UniProtKB-KW"/>
</dbReference>
<evidence type="ECO:0000313" key="5">
    <source>
        <dbReference type="Proteomes" id="UP000433876"/>
    </source>
</evidence>
<feature type="region of interest" description="Disordered" evidence="2">
    <location>
        <begin position="1"/>
        <end position="26"/>
    </location>
</feature>
<dbReference type="PROSITE" id="PS50994">
    <property type="entry name" value="INTEGRASE"/>
    <property type="match status" value="1"/>
</dbReference>
<dbReference type="EMBL" id="NMPR01000162">
    <property type="protein sequence ID" value="KAA8628821.1"/>
    <property type="molecule type" value="Genomic_DNA"/>
</dbReference>
<dbReference type="InterPro" id="IPR012337">
    <property type="entry name" value="RNaseH-like_sf"/>
</dbReference>
<evidence type="ECO:0000256" key="1">
    <source>
        <dbReference type="ARBA" id="ARBA00022884"/>
    </source>
</evidence>
<dbReference type="Gene3D" id="3.30.420.10">
    <property type="entry name" value="Ribonuclease H-like superfamily/Ribonuclease H"/>
    <property type="match status" value="1"/>
</dbReference>
<accession>A0A8S8ZJD8</accession>
<evidence type="ECO:0000313" key="4">
    <source>
        <dbReference type="EMBL" id="KAA8628821.1"/>
    </source>
</evidence>
<organism evidence="4 5">
    <name type="scientific">Sordaria macrospora</name>
    <dbReference type="NCBI Taxonomy" id="5147"/>
    <lineage>
        <taxon>Eukaryota</taxon>
        <taxon>Fungi</taxon>
        <taxon>Dikarya</taxon>
        <taxon>Ascomycota</taxon>
        <taxon>Pezizomycotina</taxon>
        <taxon>Sordariomycetes</taxon>
        <taxon>Sordariomycetidae</taxon>
        <taxon>Sordariales</taxon>
        <taxon>Sordariaceae</taxon>
        <taxon>Sordaria</taxon>
    </lineage>
</organism>
<comment type="caution">
    <text evidence="4">The sequence shown here is derived from an EMBL/GenBank/DDBJ whole genome shotgun (WGS) entry which is preliminary data.</text>
</comment>